<dbReference type="OrthoDB" id="2002940at2"/>
<proteinExistence type="predicted"/>
<protein>
    <recommendedName>
        <fullName evidence="4">Lipoprotein</fullName>
    </recommendedName>
</protein>
<organism evidence="2 3">
    <name type="scientific">Butyrivibrio proteoclasticus</name>
    <dbReference type="NCBI Taxonomy" id="43305"/>
    <lineage>
        <taxon>Bacteria</taxon>
        <taxon>Bacillati</taxon>
        <taxon>Bacillota</taxon>
        <taxon>Clostridia</taxon>
        <taxon>Lachnospirales</taxon>
        <taxon>Lachnospiraceae</taxon>
        <taxon>Butyrivibrio</taxon>
    </lineage>
</organism>
<dbReference type="PROSITE" id="PS51257">
    <property type="entry name" value="PROKAR_LIPOPROTEIN"/>
    <property type="match status" value="1"/>
</dbReference>
<evidence type="ECO:0000256" key="1">
    <source>
        <dbReference type="SAM" id="SignalP"/>
    </source>
</evidence>
<name>A0A1I5XQ73_9FIRM</name>
<dbReference type="AlphaFoldDB" id="A0A1I5XQ73"/>
<dbReference type="EMBL" id="FOXO01000036">
    <property type="protein sequence ID" value="SFQ34084.1"/>
    <property type="molecule type" value="Genomic_DNA"/>
</dbReference>
<evidence type="ECO:0008006" key="4">
    <source>
        <dbReference type="Google" id="ProtNLM"/>
    </source>
</evidence>
<sequence>MKKKLIGIMLACAFLVSACGTDQKSAGEATSLEATTKDASKDTSENVQTSAKAETEADAVEATYANFLANKAKVHINQDRDFGTYFSFEKDKDLNYTLEELTNVIISNYLGQFEGAKIELEGIEYSYLDCGNDGNEELAVCIHTPSIEDWAEYLVIKEIDGKLECLYSNEGWSRSRVGINKYGYIYGDGSGGASNHYFEKSYIDARGNWHYIYGDETTVFDCSDTEYPGDIWGGEGEHVSLEMPLPGSFVFFSFDFNNTEDEKDNIFSYAQYSGDYENDNGLGGYFYCKLIEDDGIYDDEYPLKKFYDAVGIETISIKELNELIREKAEAEGFTPEIASAEDVEWKDLEYTFDPDIETFNADNFIETSAFFPIYLSLRNNEDASTILHINADGSVEGSYYSSNYSSENGNESKKNEFTGKFALKKKVSDTEFAITLSDLTLKNEAGTEVVKETKTGVKTHTYFVTPPGVDDDGKNFTLYLPDTPVSSLPDEVLNALGDYWREQLSERETIGKCILFGNDGKKYLWLEF</sequence>
<accession>A0A1I5XQ73</accession>
<dbReference type="RefSeq" id="WP_074891374.1">
    <property type="nucleotide sequence ID" value="NZ_FOXO01000036.1"/>
</dbReference>
<evidence type="ECO:0000313" key="2">
    <source>
        <dbReference type="EMBL" id="SFQ34084.1"/>
    </source>
</evidence>
<evidence type="ECO:0000313" key="3">
    <source>
        <dbReference type="Proteomes" id="UP000182624"/>
    </source>
</evidence>
<keyword evidence="3" id="KW-1185">Reference proteome</keyword>
<reference evidence="3" key="1">
    <citation type="submission" date="2016-10" db="EMBL/GenBank/DDBJ databases">
        <authorList>
            <person name="Varghese N."/>
            <person name="Submissions S."/>
        </authorList>
    </citation>
    <scope>NUCLEOTIDE SEQUENCE [LARGE SCALE GENOMIC DNA]</scope>
    <source>
        <strain evidence="3">P18</strain>
    </source>
</reference>
<dbReference type="Proteomes" id="UP000182624">
    <property type="component" value="Unassembled WGS sequence"/>
</dbReference>
<keyword evidence="1" id="KW-0732">Signal</keyword>
<feature type="signal peptide" evidence="1">
    <location>
        <begin position="1"/>
        <end position="18"/>
    </location>
</feature>
<gene>
    <name evidence="2" type="ORF">SAMN04487928_1365</name>
</gene>
<feature type="chain" id="PRO_5039097684" description="Lipoprotein" evidence="1">
    <location>
        <begin position="19"/>
        <end position="528"/>
    </location>
</feature>